<dbReference type="Proteomes" id="UP000186917">
    <property type="component" value="Unassembled WGS sequence"/>
</dbReference>
<accession>A0A173MB81</accession>
<dbReference type="KEGG" id="fln:FLA_0740"/>
<dbReference type="PANTHER" id="PTHR48051">
    <property type="match status" value="1"/>
</dbReference>
<dbReference type="SMART" id="SM00369">
    <property type="entry name" value="LRR_TYP"/>
    <property type="match status" value="3"/>
</dbReference>
<gene>
    <name evidence="3" type="ORF">SAMN05421788_11156</name>
</gene>
<dbReference type="PROSITE" id="PS51450">
    <property type="entry name" value="LRR"/>
    <property type="match status" value="1"/>
</dbReference>
<dbReference type="SUPFAM" id="SSF52058">
    <property type="entry name" value="L domain-like"/>
    <property type="match status" value="1"/>
</dbReference>
<organism evidence="3 4">
    <name type="scientific">Filimonas lacunae</name>
    <dbReference type="NCBI Taxonomy" id="477680"/>
    <lineage>
        <taxon>Bacteria</taxon>
        <taxon>Pseudomonadati</taxon>
        <taxon>Bacteroidota</taxon>
        <taxon>Chitinophagia</taxon>
        <taxon>Chitinophagales</taxon>
        <taxon>Chitinophagaceae</taxon>
        <taxon>Filimonas</taxon>
    </lineage>
</organism>
<dbReference type="InterPro" id="IPR050216">
    <property type="entry name" value="LRR_domain-containing"/>
</dbReference>
<dbReference type="PANTHER" id="PTHR48051:SF54">
    <property type="entry name" value="LEUCINE-RICH REPEAT-CONTAINING PROTEIN"/>
    <property type="match status" value="1"/>
</dbReference>
<dbReference type="SUPFAM" id="SSF103032">
    <property type="entry name" value="Hypothetical protein YwqG"/>
    <property type="match status" value="1"/>
</dbReference>
<keyword evidence="4" id="KW-1185">Reference proteome</keyword>
<evidence type="ECO:0000256" key="1">
    <source>
        <dbReference type="ARBA" id="ARBA00022614"/>
    </source>
</evidence>
<dbReference type="STRING" id="477680.SAMN05421788_11156"/>
<evidence type="ECO:0000313" key="3">
    <source>
        <dbReference type="EMBL" id="SIT32211.1"/>
    </source>
</evidence>
<dbReference type="EMBL" id="FTOR01000011">
    <property type="protein sequence ID" value="SIT32211.1"/>
    <property type="molecule type" value="Genomic_DNA"/>
</dbReference>
<name>A0A173MB81_9BACT</name>
<evidence type="ECO:0000256" key="2">
    <source>
        <dbReference type="ARBA" id="ARBA00022737"/>
    </source>
</evidence>
<sequence>MPSVTTTTCSVNFPAQYEQIHINWESIRAEHQTDYDYISFVSIGLQELSFYHKFTGNNLLDQFRASCFEQRGTVELIADKTLPVAGTIAEIRTTQSPDGYFYYFGLITINSEYGYTIIADCDIAVKDFYEPIFDEIWQSLQYFGNPAEAMQQQQDAITALLNKHTPATSTAQQPPTVILPFIIPTNEQPYWQIGKHHFKLIGNLQAHISDGDGALFVKIEAEAPNEINPDNSDLISSYNNRKVYLQFYFKGIYNAGIPTGKFYFEKERNEGYLTYLWKGGFNYSQELTAEVTLEKGWLGLEGHFHQYPVKLAVKLPLEQLNWNAYYFRTLEEMQTATPEVIHHLWLINPSTTQLQQALLPLIYLETLSIEFPHHHPLAADFTVIPPAVQYLQQLKTLSITGASALDHLPGWLGNLQKLETITLQGSQVASIPPSIMQLPVLKKLYLNYNQLQSIPSQLTPSLETLLVSNNQLTKVPASATQLQSLNIEHNPLQQLPAGLENIRQLHLELEKKISLLDYTYKGANGQGIMAYDDSHFHAKNNIELLHLLEAGIKNAALTEFKEALINRARASVALATTEEDTYATKGNHRFGGLPDLPVGTPYPTFTTYQEEEKGMLFIAQINCAAIAHLQNYLPTTGMLYFFIEDLDAVAPKVIYYNGNELQSAKDLHITPDFIYEDNGIYTPFRAEAAKYASIPSLYNSHRLYPELENMEEQYEATEQLEKSLHSLNANPIHSINSYVFKQHDTPEIEAVDAKRGKPEEWMVLLKVSSDPKTGFQFWDAGVIYFVIHKSDLERKDFTNVYCGLESS</sequence>
<dbReference type="InterPro" id="IPR003591">
    <property type="entry name" value="Leu-rich_rpt_typical-subtyp"/>
</dbReference>
<dbReference type="RefSeq" id="WP_076381919.1">
    <property type="nucleotide sequence ID" value="NZ_AP017422.1"/>
</dbReference>
<dbReference type="Gene3D" id="2.30.320.10">
    <property type="entry name" value="YwqG-like"/>
    <property type="match status" value="1"/>
</dbReference>
<keyword evidence="2" id="KW-0677">Repeat</keyword>
<dbReference type="InterPro" id="IPR015315">
    <property type="entry name" value="DUF1963"/>
</dbReference>
<keyword evidence="1" id="KW-0433">Leucine-rich repeat</keyword>
<dbReference type="GO" id="GO:0005737">
    <property type="term" value="C:cytoplasm"/>
    <property type="evidence" value="ECO:0007669"/>
    <property type="project" value="TreeGrafter"/>
</dbReference>
<protein>
    <submittedName>
        <fullName evidence="3">Uncharacterized protein YwqG</fullName>
    </submittedName>
</protein>
<reference evidence="4" key="1">
    <citation type="submission" date="2017-01" db="EMBL/GenBank/DDBJ databases">
        <authorList>
            <person name="Varghese N."/>
            <person name="Submissions S."/>
        </authorList>
    </citation>
    <scope>NUCLEOTIDE SEQUENCE [LARGE SCALE GENOMIC DNA]</scope>
    <source>
        <strain evidence="4">DSM 21054</strain>
    </source>
</reference>
<dbReference type="InterPro" id="IPR032675">
    <property type="entry name" value="LRR_dom_sf"/>
</dbReference>
<dbReference type="SMART" id="SM00364">
    <property type="entry name" value="LRR_BAC"/>
    <property type="match status" value="3"/>
</dbReference>
<dbReference type="Pfam" id="PF09234">
    <property type="entry name" value="DUF1963"/>
    <property type="match status" value="1"/>
</dbReference>
<evidence type="ECO:0000313" key="4">
    <source>
        <dbReference type="Proteomes" id="UP000186917"/>
    </source>
</evidence>
<dbReference type="InterPro" id="IPR035948">
    <property type="entry name" value="YwqG-like_sf"/>
</dbReference>
<dbReference type="AlphaFoldDB" id="A0A173MB81"/>
<dbReference type="InterPro" id="IPR001611">
    <property type="entry name" value="Leu-rich_rpt"/>
</dbReference>
<dbReference type="Gene3D" id="3.80.10.10">
    <property type="entry name" value="Ribonuclease Inhibitor"/>
    <property type="match status" value="1"/>
</dbReference>
<proteinExistence type="predicted"/>
<dbReference type="OrthoDB" id="8856529at2"/>